<dbReference type="GO" id="GO:0004674">
    <property type="term" value="F:protein serine/threonine kinase activity"/>
    <property type="evidence" value="ECO:0007669"/>
    <property type="project" value="TreeGrafter"/>
</dbReference>
<evidence type="ECO:0000256" key="1">
    <source>
        <dbReference type="ARBA" id="ARBA00010164"/>
    </source>
</evidence>
<comment type="similarity">
    <text evidence="1">Belongs to the HipA Ser/Thr kinase family.</text>
</comment>
<dbReference type="NCBIfam" id="TIGR03071">
    <property type="entry name" value="couple_hipA"/>
    <property type="match status" value="1"/>
</dbReference>
<gene>
    <name evidence="6" type="ORF">J8N05_35160</name>
</gene>
<protein>
    <submittedName>
        <fullName evidence="6">HipA domain-containing protein</fullName>
    </submittedName>
</protein>
<feature type="domain" description="HipA N-terminal subdomain 1" evidence="5">
    <location>
        <begin position="7"/>
        <end position="105"/>
    </location>
</feature>
<dbReference type="PANTHER" id="PTHR37419">
    <property type="entry name" value="SERINE/THREONINE-PROTEIN KINASE TOXIN HIPA"/>
    <property type="match status" value="1"/>
</dbReference>
<sequence>MREVQHAVWLRSRHVGVLHQRGDHTRLTFDVSYRDDPERPVLGLYFEETVLAAQSSALRIPPWFSNLLPEGRVRDWVAEDRGVSVDREMELLAHVGRDLPGAVRILPTGLQPGGDSITWEHSDNQELLHQLSDSESHPGWRISLAGVQLKFAMLSKDDRLTIPGFGEGSDWIVKLPDRQFSMLPQNEFAMMTLARKAGVDVPDIKLVHRDQLSGLPSNVWPGEEELAYAVKRFDRGPNRELIHIEDLAQVRNFYPRDKYRGNFETIASLTYRQHDIRALREFARRMTFIILTSNGDAHLKNWSLIYRDERIPTLSPAYDLVSTDIYRAGDDQEDLGLKFGGSKHFDRVSLATFRRLESRLNATGANLTDFVKETVELVRENWPVVAESLTLPRGLTQYLGRTIEARSKTLLKS</sequence>
<keyword evidence="7" id="KW-1185">Reference proteome</keyword>
<evidence type="ECO:0000313" key="6">
    <source>
        <dbReference type="EMBL" id="MBQ0853407.1"/>
    </source>
</evidence>
<dbReference type="Gene3D" id="1.10.1070.20">
    <property type="match status" value="1"/>
</dbReference>
<reference evidence="6 7" key="1">
    <citation type="submission" date="2021-04" db="EMBL/GenBank/DDBJ databases">
        <authorList>
            <person name="Tang X."/>
            <person name="Zhou X."/>
            <person name="Chen X."/>
            <person name="Cernava T."/>
            <person name="Zhang C."/>
        </authorList>
    </citation>
    <scope>NUCLEOTIDE SEQUENCE [LARGE SCALE GENOMIC DNA]</scope>
    <source>
        <strain evidence="6 7">BH-SS-21</strain>
    </source>
</reference>
<name>A0A941BB63_9ACTN</name>
<evidence type="ECO:0000256" key="2">
    <source>
        <dbReference type="ARBA" id="ARBA00022679"/>
    </source>
</evidence>
<dbReference type="InterPro" id="IPR017508">
    <property type="entry name" value="HipA_N1"/>
</dbReference>
<organism evidence="6 7">
    <name type="scientific">Streptomyces liliiviolaceus</name>
    <dbReference type="NCBI Taxonomy" id="2823109"/>
    <lineage>
        <taxon>Bacteria</taxon>
        <taxon>Bacillati</taxon>
        <taxon>Actinomycetota</taxon>
        <taxon>Actinomycetes</taxon>
        <taxon>Kitasatosporales</taxon>
        <taxon>Streptomycetaceae</taxon>
        <taxon>Streptomyces</taxon>
    </lineage>
</organism>
<comment type="caution">
    <text evidence="6">The sequence shown here is derived from an EMBL/GenBank/DDBJ whole genome shotgun (WGS) entry which is preliminary data.</text>
</comment>
<dbReference type="Proteomes" id="UP000677413">
    <property type="component" value="Unassembled WGS sequence"/>
</dbReference>
<dbReference type="EMBL" id="JAGPYQ010000001">
    <property type="protein sequence ID" value="MBQ0853407.1"/>
    <property type="molecule type" value="Genomic_DNA"/>
</dbReference>
<evidence type="ECO:0000259" key="4">
    <source>
        <dbReference type="Pfam" id="PF07804"/>
    </source>
</evidence>
<evidence type="ECO:0000256" key="3">
    <source>
        <dbReference type="ARBA" id="ARBA00022777"/>
    </source>
</evidence>
<keyword evidence="3" id="KW-0418">Kinase</keyword>
<dbReference type="GO" id="GO:0005829">
    <property type="term" value="C:cytosol"/>
    <property type="evidence" value="ECO:0007669"/>
    <property type="project" value="TreeGrafter"/>
</dbReference>
<dbReference type="PANTHER" id="PTHR37419:SF1">
    <property type="entry name" value="SERINE_THREONINE-PROTEIN KINASE TOXIN HIPA"/>
    <property type="match status" value="1"/>
</dbReference>
<feature type="domain" description="HipA-like C-terminal" evidence="4">
    <location>
        <begin position="142"/>
        <end position="382"/>
    </location>
</feature>
<dbReference type="InterPro" id="IPR012893">
    <property type="entry name" value="HipA-like_C"/>
</dbReference>
<dbReference type="Pfam" id="PF13657">
    <property type="entry name" value="Couple_hipA"/>
    <property type="match status" value="1"/>
</dbReference>
<dbReference type="Pfam" id="PF07804">
    <property type="entry name" value="HipA_C"/>
    <property type="match status" value="1"/>
</dbReference>
<dbReference type="InterPro" id="IPR052028">
    <property type="entry name" value="HipA_Ser/Thr_kinase"/>
</dbReference>
<keyword evidence="2" id="KW-0808">Transferase</keyword>
<dbReference type="AlphaFoldDB" id="A0A941BB63"/>
<accession>A0A941BB63</accession>
<proteinExistence type="inferred from homology"/>
<evidence type="ECO:0000313" key="7">
    <source>
        <dbReference type="Proteomes" id="UP000677413"/>
    </source>
</evidence>
<evidence type="ECO:0000259" key="5">
    <source>
        <dbReference type="Pfam" id="PF13657"/>
    </source>
</evidence>